<dbReference type="GO" id="GO:0031419">
    <property type="term" value="F:cobalamin binding"/>
    <property type="evidence" value="ECO:0007669"/>
    <property type="project" value="UniProtKB-UniRule"/>
</dbReference>
<feature type="binding site" evidence="12">
    <location>
        <position position="796"/>
    </location>
    <ligand>
        <name>S-adenosyl-L-methionine</name>
        <dbReference type="ChEBI" id="CHEBI:59789"/>
    </ligand>
</feature>
<keyword evidence="4 10" id="KW-0808">Transferase</keyword>
<evidence type="ECO:0000256" key="8">
    <source>
        <dbReference type="ARBA" id="ARBA00023285"/>
    </source>
</evidence>
<dbReference type="InterPro" id="IPR050554">
    <property type="entry name" value="Met_Synthase/Corrinoid"/>
</dbReference>
<evidence type="ECO:0000256" key="1">
    <source>
        <dbReference type="ARBA" id="ARBA00010398"/>
    </source>
</evidence>
<dbReference type="PANTHER" id="PTHR45833">
    <property type="entry name" value="METHIONINE SYNTHASE"/>
    <property type="match status" value="1"/>
</dbReference>
<dbReference type="PROSITE" id="PS50974">
    <property type="entry name" value="ADOMET_ACTIVATION"/>
    <property type="match status" value="1"/>
</dbReference>
<dbReference type="Pfam" id="PF02965">
    <property type="entry name" value="Met_synt_B12"/>
    <property type="match status" value="1"/>
</dbReference>
<dbReference type="InterPro" id="IPR036724">
    <property type="entry name" value="Cobalamin-bd_sf"/>
</dbReference>
<reference evidence="17 18" key="1">
    <citation type="submission" date="2019-07" db="EMBL/GenBank/DDBJ databases">
        <title>Whole genome shotgun sequence of Chryseobacterium lathyri NBRC 105250.</title>
        <authorList>
            <person name="Hosoyama A."/>
            <person name="Uohara A."/>
            <person name="Ohji S."/>
            <person name="Ichikawa N."/>
        </authorList>
    </citation>
    <scope>NUCLEOTIDE SEQUENCE [LARGE SCALE GENOMIC DNA]</scope>
    <source>
        <strain evidence="17 18">NBRC 105250</strain>
    </source>
</reference>
<dbReference type="EC" id="2.1.1.13" evidence="9 10"/>
<comment type="pathway">
    <text evidence="10">Amino-acid biosynthesis; L-methionine biosynthesis via de novo pathway; L-methionine from L-homocysteine (MetH route): step 1/1.</text>
</comment>
<keyword evidence="2 10" id="KW-0489">Methyltransferase</keyword>
<sequence length="886" mass="99695">MKYLRLSGLEPLIITPESNFINVGERTNVAGSKKFLRLIKEEKFSEALDIARHQVEGGAQILDVNFDDGLIDGKASMIKFLNLIASEPDISRIPIMIDSSKWEILEAGLQVAQGKCVVNSISLKGGEEEFIKQAKAVKRYGAAVIVMAFDESGQADNYDRRLEISKRSYDILVNQVGFPAEDIIFDLNIFPVATGMEEHRRNAIDFIEATRWVRQNLPYASVSGGVSNVSFSFRGNDTVREAMHSVFLYHAIQAGMNIGIVNPSMLEVYDEINKELLELVEDVILDKREDATERLLEYSEKNKSVKKEIVEDLEWRTRPLQDRITHALVKGIDRFIEEDVEEARKQAAKPLHVIEVNLMTGMGVVGDLFGSGKMFLPQVVKSARVMKRAVAYLQPFIEAEKDGTRPANGKILMATVKGDVHDIGKNIVSVVLGCNNYEIVDLGVMVPAEKIIQTAIEQKVDVIGLSGLITPSLDEMVYIASELERQNLNFPLLIGGATTSKAHTAVKIDLKYKNAVVHVNDASRAVNVVSSLLGDRNKDYVSDLKDEYSDFREKFLNRQIDKDYVSIEEARKNHFSIDWENEDIFTPNNLGVTVIEDQDLNELLPFVDWSPFFRSWDLHGKYPNILEDEVVGAQAKELFKDAQVILKRILDEKLLKAKAIFGIFKANSNDTDDILIFDENNEEQARFLTLRQQAQRSKGKEYLALSDFIAPQASGKTDYVGAFCVTTGFGTDELAEEYEKANDDYNAIMVKALADRFAEAFAEFLHKKVRTEYWGYANQENLSNEDLIAEKYKGVRPAPGYPACPDHLEKKTIWDLLKVEENTGVFLTESLAMFPTASVSGYYFGSPHAKYFGLGKITEDQLKDYAERRGCSIQEARKWLSPNLAD</sequence>
<comment type="similarity">
    <text evidence="1">Belongs to the vitamin-B12 dependent methionine synthase family.</text>
</comment>
<dbReference type="CDD" id="cd02069">
    <property type="entry name" value="methionine_synthase_B12_BD"/>
    <property type="match status" value="1"/>
</dbReference>
<dbReference type="InterPro" id="IPR006158">
    <property type="entry name" value="Cobalamin-bd"/>
</dbReference>
<comment type="function">
    <text evidence="10">Catalyzes the transfer of a methyl group from methyl-cobalamin to homocysteine, yielding enzyme-bound cob(I)alamin and methionine. Subsequently, remethylates the cofactor using methyltetrahydrofolate.</text>
</comment>
<dbReference type="GO" id="GO:0032259">
    <property type="term" value="P:methylation"/>
    <property type="evidence" value="ECO:0007669"/>
    <property type="project" value="UniProtKB-KW"/>
</dbReference>
<protein>
    <recommendedName>
        <fullName evidence="9 10">Methionine synthase</fullName>
        <ecNumber evidence="9 10">2.1.1.13</ecNumber>
    </recommendedName>
    <alternativeName>
        <fullName evidence="10">5-methyltetrahydrofolate--homocysteine methyltransferase</fullName>
    </alternativeName>
</protein>
<dbReference type="Pfam" id="PF02607">
    <property type="entry name" value="B12-binding_2"/>
    <property type="match status" value="1"/>
</dbReference>
<comment type="cofactor">
    <cofactor evidence="10 11">
        <name>methylcob(III)alamin</name>
        <dbReference type="ChEBI" id="CHEBI:28115"/>
    </cofactor>
</comment>
<dbReference type="InterPro" id="IPR036594">
    <property type="entry name" value="Meth_synthase_dom"/>
</dbReference>
<dbReference type="PANTHER" id="PTHR45833:SF1">
    <property type="entry name" value="METHIONINE SYNTHASE"/>
    <property type="match status" value="1"/>
</dbReference>
<dbReference type="InterPro" id="IPR037010">
    <property type="entry name" value="VitB12-dep_Met_synth_activ_sf"/>
</dbReference>
<proteinExistence type="inferred from homology"/>
<dbReference type="Pfam" id="PF00809">
    <property type="entry name" value="Pterin_bind"/>
    <property type="match status" value="1"/>
</dbReference>
<dbReference type="PROSITE" id="PS51337">
    <property type="entry name" value="B12_BINDING_NTER"/>
    <property type="match status" value="1"/>
</dbReference>
<dbReference type="PROSITE" id="PS51332">
    <property type="entry name" value="B12_BINDING"/>
    <property type="match status" value="1"/>
</dbReference>
<evidence type="ECO:0000259" key="15">
    <source>
        <dbReference type="PROSITE" id="PS51332"/>
    </source>
</evidence>
<dbReference type="InterPro" id="IPR033706">
    <property type="entry name" value="Met_synthase_B12-bd"/>
</dbReference>
<feature type="binding site" evidence="12">
    <location>
        <position position="470"/>
    </location>
    <ligand>
        <name>methylcob(III)alamin</name>
        <dbReference type="ChEBI" id="CHEBI:28115"/>
    </ligand>
</feature>
<keyword evidence="6 10" id="KW-0479">Metal-binding</keyword>
<feature type="domain" description="B12-binding" evidence="15">
    <location>
        <begin position="408"/>
        <end position="543"/>
    </location>
</feature>
<dbReference type="Proteomes" id="UP000321150">
    <property type="component" value="Unassembled WGS sequence"/>
</dbReference>
<dbReference type="CDD" id="cd00740">
    <property type="entry name" value="MeTr"/>
    <property type="match status" value="1"/>
</dbReference>
<dbReference type="Pfam" id="PF02310">
    <property type="entry name" value="B12-binding"/>
    <property type="match status" value="1"/>
</dbReference>
<evidence type="ECO:0000256" key="6">
    <source>
        <dbReference type="ARBA" id="ARBA00022723"/>
    </source>
</evidence>
<keyword evidence="10" id="KW-0862">Zinc</keyword>
<dbReference type="Gene3D" id="1.10.1240.10">
    <property type="entry name" value="Methionine synthase domain"/>
    <property type="match status" value="1"/>
</dbReference>
<feature type="binding site" evidence="12">
    <location>
        <begin position="851"/>
        <end position="852"/>
    </location>
    <ligand>
        <name>S-adenosyl-L-methionine</name>
        <dbReference type="ChEBI" id="CHEBI:59789"/>
    </ligand>
</feature>
<evidence type="ECO:0000259" key="14">
    <source>
        <dbReference type="PROSITE" id="PS50974"/>
    </source>
</evidence>
<evidence type="ECO:0000256" key="5">
    <source>
        <dbReference type="ARBA" id="ARBA00022691"/>
    </source>
</evidence>
<evidence type="ECO:0000256" key="3">
    <source>
        <dbReference type="ARBA" id="ARBA00022628"/>
    </source>
</evidence>
<dbReference type="InterPro" id="IPR000489">
    <property type="entry name" value="Pterin-binding_dom"/>
</dbReference>
<dbReference type="PIRSF" id="PIRSF000381">
    <property type="entry name" value="MetH"/>
    <property type="match status" value="1"/>
</dbReference>
<dbReference type="GO" id="GO:0008270">
    <property type="term" value="F:zinc ion binding"/>
    <property type="evidence" value="ECO:0007669"/>
    <property type="project" value="UniProtKB-UniRule"/>
</dbReference>
<feature type="binding site" evidence="12">
    <location>
        <position position="466"/>
    </location>
    <ligand>
        <name>methylcob(III)alamin</name>
        <dbReference type="ChEBI" id="CHEBI:28115"/>
    </ligand>
</feature>
<dbReference type="AlphaFoldDB" id="A0A511YBT6"/>
<dbReference type="OrthoDB" id="9803687at2"/>
<evidence type="ECO:0000256" key="11">
    <source>
        <dbReference type="PIRSR" id="PIRSR000381-1"/>
    </source>
</evidence>
<gene>
    <name evidence="17" type="ORF">CLA01_27370</name>
</gene>
<feature type="binding site" description="axial binding residue" evidence="11">
    <location>
        <position position="421"/>
    </location>
    <ligand>
        <name>methylcob(III)alamin</name>
        <dbReference type="ChEBI" id="CHEBI:28115"/>
    </ligand>
    <ligandPart>
        <name>Co</name>
        <dbReference type="ChEBI" id="CHEBI:27638"/>
    </ligandPart>
</feature>
<dbReference type="FunFam" id="1.10.1240.10:FF:000001">
    <property type="entry name" value="Methionine synthase"/>
    <property type="match status" value="1"/>
</dbReference>
<dbReference type="SUPFAM" id="SSF56507">
    <property type="entry name" value="Methionine synthase activation domain-like"/>
    <property type="match status" value="1"/>
</dbReference>
<keyword evidence="5 10" id="KW-0949">S-adenosyl-L-methionine</keyword>
<dbReference type="RefSeq" id="WP_111957200.1">
    <property type="nucleotide sequence ID" value="NZ_BJYI01000009.1"/>
</dbReference>
<keyword evidence="10" id="KW-0486">Methionine biosynthesis</keyword>
<evidence type="ECO:0000256" key="2">
    <source>
        <dbReference type="ARBA" id="ARBA00022603"/>
    </source>
</evidence>
<feature type="domain" description="AdoMet activation" evidence="14">
    <location>
        <begin position="558"/>
        <end position="886"/>
    </location>
</feature>
<dbReference type="InterPro" id="IPR003759">
    <property type="entry name" value="Cbl-bd_cap"/>
</dbReference>
<evidence type="ECO:0000259" key="16">
    <source>
        <dbReference type="PROSITE" id="PS51337"/>
    </source>
</evidence>
<dbReference type="Gene3D" id="3.40.50.280">
    <property type="entry name" value="Cobalamin-binding domain"/>
    <property type="match status" value="1"/>
</dbReference>
<keyword evidence="8 10" id="KW-0170">Cobalt</keyword>
<dbReference type="SUPFAM" id="SSF52242">
    <property type="entry name" value="Cobalamin (vitamin B12)-binding domain"/>
    <property type="match status" value="1"/>
</dbReference>
<feature type="binding site" evidence="12">
    <location>
        <begin position="418"/>
        <end position="422"/>
    </location>
    <ligand>
        <name>methylcob(III)alamin</name>
        <dbReference type="ChEBI" id="CHEBI:28115"/>
    </ligand>
</feature>
<dbReference type="Gene3D" id="1.10.288.10">
    <property type="entry name" value="Cobalamin-dependent Methionine Synthase, domain 2"/>
    <property type="match status" value="1"/>
</dbReference>
<dbReference type="GO" id="GO:0050667">
    <property type="term" value="P:homocysteine metabolic process"/>
    <property type="evidence" value="ECO:0007669"/>
    <property type="project" value="TreeGrafter"/>
</dbReference>
<comment type="cofactor">
    <cofactor evidence="10">
        <name>Zn(2+)</name>
        <dbReference type="ChEBI" id="CHEBI:29105"/>
    </cofactor>
</comment>
<dbReference type="InterPro" id="IPR011005">
    <property type="entry name" value="Dihydropteroate_synth-like_sf"/>
</dbReference>
<comment type="caution">
    <text evidence="17">The sequence shown here is derived from an EMBL/GenBank/DDBJ whole genome shotgun (WGS) entry which is preliminary data.</text>
</comment>
<feature type="domain" description="B12-binding N-terminal" evidence="16">
    <location>
        <begin position="311"/>
        <end position="405"/>
    </location>
</feature>
<dbReference type="FunFam" id="3.20.20.20:FF:000002">
    <property type="entry name" value="Methionine synthase"/>
    <property type="match status" value="1"/>
</dbReference>
<dbReference type="SUPFAM" id="SSF47644">
    <property type="entry name" value="Methionine synthase domain"/>
    <property type="match status" value="1"/>
</dbReference>
<dbReference type="InterPro" id="IPR004223">
    <property type="entry name" value="VitB12-dep_Met_synth_activ_dom"/>
</dbReference>
<evidence type="ECO:0000256" key="10">
    <source>
        <dbReference type="PIRNR" id="PIRNR000381"/>
    </source>
</evidence>
<dbReference type="Gene3D" id="3.20.20.20">
    <property type="entry name" value="Dihydropteroate synthase-like"/>
    <property type="match status" value="1"/>
</dbReference>
<accession>A0A511YBT6</accession>
<evidence type="ECO:0000256" key="7">
    <source>
        <dbReference type="ARBA" id="ARBA00022737"/>
    </source>
</evidence>
<feature type="binding site" evidence="12">
    <location>
        <position position="608"/>
    </location>
    <ligand>
        <name>S-adenosyl-L-methionine</name>
        <dbReference type="ChEBI" id="CHEBI:59789"/>
    </ligand>
</feature>
<evidence type="ECO:0000313" key="18">
    <source>
        <dbReference type="Proteomes" id="UP000321150"/>
    </source>
</evidence>
<evidence type="ECO:0000256" key="9">
    <source>
        <dbReference type="NCBIfam" id="TIGR02082"/>
    </source>
</evidence>
<feature type="domain" description="Pterin-binding" evidence="13">
    <location>
        <begin position="20"/>
        <end position="281"/>
    </location>
</feature>
<evidence type="ECO:0000256" key="12">
    <source>
        <dbReference type="PIRSR" id="PIRSR000381-2"/>
    </source>
</evidence>
<dbReference type="GO" id="GO:0005829">
    <property type="term" value="C:cytosol"/>
    <property type="evidence" value="ECO:0007669"/>
    <property type="project" value="TreeGrafter"/>
</dbReference>
<dbReference type="GO" id="GO:0008705">
    <property type="term" value="F:methionine synthase activity"/>
    <property type="evidence" value="ECO:0007669"/>
    <property type="project" value="UniProtKB-UniRule"/>
</dbReference>
<dbReference type="SMART" id="SM01018">
    <property type="entry name" value="B12-binding_2"/>
    <property type="match status" value="1"/>
</dbReference>
<comment type="catalytic activity">
    <reaction evidence="10">
        <text>(6S)-5-methyl-5,6,7,8-tetrahydrofolate + L-homocysteine = (6S)-5,6,7,8-tetrahydrofolate + L-methionine</text>
        <dbReference type="Rhea" id="RHEA:11172"/>
        <dbReference type="ChEBI" id="CHEBI:18608"/>
        <dbReference type="ChEBI" id="CHEBI:57453"/>
        <dbReference type="ChEBI" id="CHEBI:57844"/>
        <dbReference type="ChEBI" id="CHEBI:58199"/>
        <dbReference type="EC" id="2.1.1.13"/>
    </reaction>
</comment>
<feature type="binding site" evidence="12">
    <location>
        <position position="522"/>
    </location>
    <ligand>
        <name>methylcob(III)alamin</name>
        <dbReference type="ChEBI" id="CHEBI:28115"/>
    </ligand>
</feature>
<keyword evidence="10" id="KW-0028">Amino-acid biosynthesis</keyword>
<evidence type="ECO:0000259" key="13">
    <source>
        <dbReference type="PROSITE" id="PS50972"/>
    </source>
</evidence>
<dbReference type="UniPathway" id="UPA00051">
    <property type="reaction ID" value="UER00081"/>
</dbReference>
<name>A0A511YBT6_9FLAO</name>
<dbReference type="GO" id="GO:0046653">
    <property type="term" value="P:tetrahydrofolate metabolic process"/>
    <property type="evidence" value="ECO:0007669"/>
    <property type="project" value="TreeGrafter"/>
</dbReference>
<evidence type="ECO:0000256" key="4">
    <source>
        <dbReference type="ARBA" id="ARBA00022679"/>
    </source>
</evidence>
<keyword evidence="3 10" id="KW-0846">Cobalamin</keyword>
<keyword evidence="7" id="KW-0677">Repeat</keyword>
<dbReference type="InterPro" id="IPR011822">
    <property type="entry name" value="MetH"/>
</dbReference>
<dbReference type="PROSITE" id="PS50972">
    <property type="entry name" value="PTERIN_BINDING"/>
    <property type="match status" value="1"/>
</dbReference>
<dbReference type="SUPFAM" id="SSF51717">
    <property type="entry name" value="Dihydropteroate synthetase-like"/>
    <property type="match status" value="1"/>
</dbReference>
<dbReference type="EMBL" id="BJYI01000009">
    <property type="protein sequence ID" value="GEN72665.1"/>
    <property type="molecule type" value="Genomic_DNA"/>
</dbReference>
<evidence type="ECO:0000313" key="17">
    <source>
        <dbReference type="EMBL" id="GEN72665.1"/>
    </source>
</evidence>
<feature type="binding site" evidence="12">
    <location>
        <position position="355"/>
    </location>
    <ligand>
        <name>methylcob(III)alamin</name>
        <dbReference type="ChEBI" id="CHEBI:28115"/>
    </ligand>
</feature>
<organism evidence="17 18">
    <name type="scientific">Chryseobacterium lathyri</name>
    <dbReference type="NCBI Taxonomy" id="395933"/>
    <lineage>
        <taxon>Bacteria</taxon>
        <taxon>Pseudomonadati</taxon>
        <taxon>Bacteroidota</taxon>
        <taxon>Flavobacteriia</taxon>
        <taxon>Flavobacteriales</taxon>
        <taxon>Weeksellaceae</taxon>
        <taxon>Chryseobacterium group</taxon>
        <taxon>Chryseobacterium</taxon>
    </lineage>
</organism>
<dbReference type="NCBIfam" id="TIGR02082">
    <property type="entry name" value="metH"/>
    <property type="match status" value="1"/>
</dbReference>
<dbReference type="FunFam" id="3.40.50.280:FF:000001">
    <property type="entry name" value="Methionine synthase"/>
    <property type="match status" value="1"/>
</dbReference>
<dbReference type="Gene3D" id="3.10.196.10">
    <property type="entry name" value="Vitamin B12-dependent methionine synthase, activation domain"/>
    <property type="match status" value="1"/>
</dbReference>
<comment type="domain">
    <text evidence="10">Modular enzyme with four functionally distinct domains. The isolated Hcy-binding domain catalyzes methyl transfer from free methylcobalamin to homocysteine. The Hcy-binding domain in association with the pterin-binding domain catalyzes the methylation of cob(I)alamin by methyltetrahydrofolate and the methylation of homocysteine. The B12-binding domain binds the cofactor. The AdoMet activation domain binds S-adenosyl-L-methionine. Under aerobic conditions cob(I)alamin can be converted to inactive cob(II)alamin. Reductive methylation by S-adenosyl-L-methionine and flavodoxin regenerates methylcobalamin.</text>
</comment>